<organism evidence="3 4">
    <name type="scientific">Marilutibacter alkalisoli</name>
    <dbReference type="NCBI Taxonomy" id="2591633"/>
    <lineage>
        <taxon>Bacteria</taxon>
        <taxon>Pseudomonadati</taxon>
        <taxon>Pseudomonadota</taxon>
        <taxon>Gammaproteobacteria</taxon>
        <taxon>Lysobacterales</taxon>
        <taxon>Lysobacteraceae</taxon>
        <taxon>Marilutibacter</taxon>
    </lineage>
</organism>
<dbReference type="KEGG" id="lyj:FKV23_15925"/>
<evidence type="ECO:0000313" key="4">
    <source>
        <dbReference type="Proteomes" id="UP000317199"/>
    </source>
</evidence>
<dbReference type="SMART" id="SM00710">
    <property type="entry name" value="PbH1"/>
    <property type="match status" value="4"/>
</dbReference>
<name>A0A514BVJ9_9GAMM</name>
<dbReference type="InterPro" id="IPR012334">
    <property type="entry name" value="Pectin_lyas_fold"/>
</dbReference>
<dbReference type="EMBL" id="CP041242">
    <property type="protein sequence ID" value="QDH71414.1"/>
    <property type="molecule type" value="Genomic_DNA"/>
</dbReference>
<dbReference type="Gene3D" id="2.160.20.10">
    <property type="entry name" value="Single-stranded right-handed beta-helix, Pectin lyase-like"/>
    <property type="match status" value="1"/>
</dbReference>
<keyword evidence="1" id="KW-0732">Signal</keyword>
<sequence>MFRIIPLSLAAMVLGGLSGTSSAAESYDNCTGFINSVPATIVTQGTWCLNKDLGTGMASGAAITVNTNNVTIDCNDFKLGGLAAGTGTLTIGIQANSRYNLTVRQCNIRGFNRGVATTNGGGHRIENNRFDSNTLRGIDIQSPGSVIRGNLVIDTGGSTSSAAAAYGINAADGVDIIDNTVIGVAPGGTNANAFGIGSNFNGDGSINSNRVRGLAANGTGLAFGIYNTNSGRIVVRDNDVQGTGSTGSIGIRCITDQGTARGNIISGFNTSIQNCLSSNNTMNTN</sequence>
<dbReference type="InterPro" id="IPR006626">
    <property type="entry name" value="PbH1"/>
</dbReference>
<dbReference type="OrthoDB" id="6029529at2"/>
<dbReference type="InterPro" id="IPR011050">
    <property type="entry name" value="Pectin_lyase_fold/virulence"/>
</dbReference>
<evidence type="ECO:0000313" key="3">
    <source>
        <dbReference type="EMBL" id="QDH71414.1"/>
    </source>
</evidence>
<gene>
    <name evidence="3" type="ORF">FKV23_15925</name>
</gene>
<dbReference type="Pfam" id="PF13229">
    <property type="entry name" value="Beta_helix"/>
    <property type="match status" value="1"/>
</dbReference>
<feature type="chain" id="PRO_5021742995" description="Right handed beta helix domain-containing protein" evidence="1">
    <location>
        <begin position="24"/>
        <end position="285"/>
    </location>
</feature>
<dbReference type="Proteomes" id="UP000317199">
    <property type="component" value="Chromosome"/>
</dbReference>
<dbReference type="SUPFAM" id="SSF51126">
    <property type="entry name" value="Pectin lyase-like"/>
    <property type="match status" value="1"/>
</dbReference>
<feature type="domain" description="Right handed beta helix" evidence="2">
    <location>
        <begin position="60"/>
        <end position="188"/>
    </location>
</feature>
<evidence type="ECO:0000259" key="2">
    <source>
        <dbReference type="Pfam" id="PF13229"/>
    </source>
</evidence>
<protein>
    <recommendedName>
        <fullName evidence="2">Right handed beta helix domain-containing protein</fullName>
    </recommendedName>
</protein>
<accession>A0A514BVJ9</accession>
<keyword evidence="4" id="KW-1185">Reference proteome</keyword>
<reference evidence="3 4" key="1">
    <citation type="submission" date="2019-06" db="EMBL/GenBank/DDBJ databases">
        <title>Lysobacter alkalisoli sp. nov. isolated from saline-alkali soil.</title>
        <authorList>
            <person name="Sun J.-Q."/>
            <person name="Xu L."/>
        </authorList>
    </citation>
    <scope>NUCLEOTIDE SEQUENCE [LARGE SCALE GENOMIC DNA]</scope>
    <source>
        <strain evidence="3 4">SJ-36</strain>
    </source>
</reference>
<dbReference type="InterPro" id="IPR039448">
    <property type="entry name" value="Beta_helix"/>
</dbReference>
<evidence type="ECO:0000256" key="1">
    <source>
        <dbReference type="SAM" id="SignalP"/>
    </source>
</evidence>
<feature type="signal peptide" evidence="1">
    <location>
        <begin position="1"/>
        <end position="23"/>
    </location>
</feature>
<proteinExistence type="predicted"/>
<dbReference type="RefSeq" id="WP_141624746.1">
    <property type="nucleotide sequence ID" value="NZ_CP041242.1"/>
</dbReference>
<dbReference type="AlphaFoldDB" id="A0A514BVJ9"/>